<protein>
    <recommendedName>
        <fullName evidence="2">Outer membrane protein beta-barrel domain-containing protein</fullName>
    </recommendedName>
</protein>
<dbReference type="EMBL" id="CP037954">
    <property type="protein sequence ID" value="QBO57863.1"/>
    <property type="molecule type" value="Genomic_DNA"/>
</dbReference>
<name>A0A4P6ZE75_9FLAO</name>
<proteinExistence type="predicted"/>
<accession>A0A4P6ZE75</accession>
<dbReference type="Pfam" id="PF13568">
    <property type="entry name" value="OMP_b-brl_2"/>
    <property type="match status" value="1"/>
</dbReference>
<evidence type="ECO:0000313" key="4">
    <source>
        <dbReference type="Proteomes" id="UP000294419"/>
    </source>
</evidence>
<feature type="chain" id="PRO_5020913636" description="Outer membrane protein beta-barrel domain-containing protein" evidence="1">
    <location>
        <begin position="22"/>
        <end position="346"/>
    </location>
</feature>
<feature type="domain" description="Outer membrane protein beta-barrel" evidence="2">
    <location>
        <begin position="155"/>
        <end position="313"/>
    </location>
</feature>
<organism evidence="3 4">
    <name type="scientific">Chryseobacterium salivictor</name>
    <dbReference type="NCBI Taxonomy" id="2547600"/>
    <lineage>
        <taxon>Bacteria</taxon>
        <taxon>Pseudomonadati</taxon>
        <taxon>Bacteroidota</taxon>
        <taxon>Flavobacteriia</taxon>
        <taxon>Flavobacteriales</taxon>
        <taxon>Weeksellaceae</taxon>
        <taxon>Chryseobacterium group</taxon>
        <taxon>Chryseobacterium</taxon>
    </lineage>
</organism>
<dbReference type="RefSeq" id="WP_133439339.1">
    <property type="nucleotide sequence ID" value="NZ_CP037954.1"/>
</dbReference>
<dbReference type="KEGG" id="csal:NBC122_01034"/>
<gene>
    <name evidence="3" type="ORF">NBC122_01034</name>
</gene>
<dbReference type="InterPro" id="IPR025665">
    <property type="entry name" value="Beta-barrel_OMP_2"/>
</dbReference>
<dbReference type="AlphaFoldDB" id="A0A4P6ZE75"/>
<keyword evidence="1" id="KW-0732">Signal</keyword>
<evidence type="ECO:0000259" key="2">
    <source>
        <dbReference type="Pfam" id="PF13568"/>
    </source>
</evidence>
<evidence type="ECO:0000313" key="3">
    <source>
        <dbReference type="EMBL" id="QBO57863.1"/>
    </source>
</evidence>
<evidence type="ECO:0000256" key="1">
    <source>
        <dbReference type="SAM" id="SignalP"/>
    </source>
</evidence>
<dbReference type="Proteomes" id="UP000294419">
    <property type="component" value="Chromosome"/>
</dbReference>
<feature type="signal peptide" evidence="1">
    <location>
        <begin position="1"/>
        <end position="21"/>
    </location>
</feature>
<reference evidence="3 4" key="1">
    <citation type="submission" date="2019-03" db="EMBL/GenBank/DDBJ databases">
        <authorList>
            <person name="Kim H."/>
            <person name="Yu S.-M."/>
        </authorList>
    </citation>
    <scope>NUCLEOTIDE SEQUENCE [LARGE SCALE GENOMIC DNA]</scope>
    <source>
        <strain evidence="3 4">NBC122</strain>
    </source>
</reference>
<keyword evidence="4" id="KW-1185">Reference proteome</keyword>
<sequence length="346" mass="39444">MIKKIIMMGLLCLFSTSQMYAQKSLKINLPSKKESEISPIVKEKVEEYALKINAIIQEEKVLMEAELKVLQDKNLDKTEFSLQKTAIADRFSEKIDRRIEALGFDLDSVIQKQVRFSLLNSDTTSDAELKANLLKKYSATRNVSGYFIYGVMTLTNNLPDNDLDKNIGYNSNLEVGLKLNHQFSRTSPWGLISGIGLSWRTVRLENNMIFAKDGNQGVYVENYPGNTDKSKLRTAYLMVPFGLQYNFSKLKNAGMDIQYRSYSDGFRIAANVYGGVQMSTNNIVRGNRDDYRNRSNYQVNPFVYGGQLTFSYNSISVFVKRDFSNYFKDQYFKNDKALIIGLGIGL</sequence>
<dbReference type="OrthoDB" id="1450771at2"/>